<evidence type="ECO:0000313" key="3">
    <source>
        <dbReference type="Proteomes" id="UP000002027"/>
    </source>
</evidence>
<dbReference type="STRING" id="479434.Sthe_0077"/>
<reference evidence="2 3" key="2">
    <citation type="journal article" date="2010" name="Stand. Genomic Sci.">
        <title>Complete genome sequence of Desulfohalobium retbaense type strain (HR(100)).</title>
        <authorList>
            <person name="Spring S."/>
            <person name="Nolan M."/>
            <person name="Lapidus A."/>
            <person name="Glavina Del Rio T."/>
            <person name="Copeland A."/>
            <person name="Tice H."/>
            <person name="Cheng J.F."/>
            <person name="Lucas S."/>
            <person name="Land M."/>
            <person name="Chen F."/>
            <person name="Bruce D."/>
            <person name="Goodwin L."/>
            <person name="Pitluck S."/>
            <person name="Ivanova N."/>
            <person name="Mavromatis K."/>
            <person name="Mikhailova N."/>
            <person name="Pati A."/>
            <person name="Chen A."/>
            <person name="Palaniappan K."/>
            <person name="Hauser L."/>
            <person name="Chang Y.J."/>
            <person name="Jeffries C.D."/>
            <person name="Munk C."/>
            <person name="Kiss H."/>
            <person name="Chain P."/>
            <person name="Han C."/>
            <person name="Brettin T."/>
            <person name="Detter J.C."/>
            <person name="Schuler E."/>
            <person name="Goker M."/>
            <person name="Rohde M."/>
            <person name="Bristow J."/>
            <person name="Eisen J.A."/>
            <person name="Markowitz V."/>
            <person name="Hugenholtz P."/>
            <person name="Kyrpides N.C."/>
            <person name="Klenk H.P."/>
        </authorList>
    </citation>
    <scope>NUCLEOTIDE SEQUENCE [LARGE SCALE GENOMIC DNA]</scope>
    <source>
        <strain evidence="3">ATCC 49802 / DSM 20745 / S 6022</strain>
    </source>
</reference>
<accession>D1C5K0</accession>
<keyword evidence="1" id="KW-0472">Membrane</keyword>
<dbReference type="RefSeq" id="WP_012870565.1">
    <property type="nucleotide sequence ID" value="NC_013523.1"/>
</dbReference>
<evidence type="ECO:0008006" key="4">
    <source>
        <dbReference type="Google" id="ProtNLM"/>
    </source>
</evidence>
<dbReference type="InterPro" id="IPR021214">
    <property type="entry name" value="DUF2568"/>
</dbReference>
<name>D1C5K0_SPHTD</name>
<sequence>MPIVQSANLALRFLLELCALAALAYWGFQTGEGTITRWALGIGAPLLAAIVWGTFVAPKAAVTVSSPVRLGLELLVFGAAVAALFAAGRPGLAIALGVVYAINRVLVAVWGQQTR</sequence>
<feature type="transmembrane region" description="Helical" evidence="1">
    <location>
        <begin position="9"/>
        <end position="26"/>
    </location>
</feature>
<dbReference type="FunCoup" id="D1C5K0">
    <property type="interactions" value="7"/>
</dbReference>
<feature type="transmembrane region" description="Helical" evidence="1">
    <location>
        <begin position="70"/>
        <end position="87"/>
    </location>
</feature>
<feature type="transmembrane region" description="Helical" evidence="1">
    <location>
        <begin position="38"/>
        <end position="58"/>
    </location>
</feature>
<evidence type="ECO:0000313" key="2">
    <source>
        <dbReference type="EMBL" id="ACZ37516.1"/>
    </source>
</evidence>
<dbReference type="Pfam" id="PF10823">
    <property type="entry name" value="DUF2568"/>
    <property type="match status" value="1"/>
</dbReference>
<feature type="transmembrane region" description="Helical" evidence="1">
    <location>
        <begin position="93"/>
        <end position="111"/>
    </location>
</feature>
<reference evidence="3" key="1">
    <citation type="submission" date="2009-11" db="EMBL/GenBank/DDBJ databases">
        <title>The complete chromosome 1 of Sphaerobacter thermophilus DSM 20745.</title>
        <authorList>
            <person name="Lucas S."/>
            <person name="Copeland A."/>
            <person name="Lapidus A."/>
            <person name="Glavina del Rio T."/>
            <person name="Dalin E."/>
            <person name="Tice H."/>
            <person name="Bruce D."/>
            <person name="Goodwin L."/>
            <person name="Pitluck S."/>
            <person name="Kyrpides N."/>
            <person name="Mavromatis K."/>
            <person name="Ivanova N."/>
            <person name="Mikhailova N."/>
            <person name="LaButti K.M."/>
            <person name="Clum A."/>
            <person name="Sun H.I."/>
            <person name="Brettin T."/>
            <person name="Detter J.C."/>
            <person name="Han C."/>
            <person name="Larimer F."/>
            <person name="Land M."/>
            <person name="Hauser L."/>
            <person name="Markowitz V."/>
            <person name="Cheng J.F."/>
            <person name="Hugenholtz P."/>
            <person name="Woyke T."/>
            <person name="Wu D."/>
            <person name="Steenblock K."/>
            <person name="Schneider S."/>
            <person name="Pukall R."/>
            <person name="Goeker M."/>
            <person name="Klenk H.P."/>
            <person name="Eisen J.A."/>
        </authorList>
    </citation>
    <scope>NUCLEOTIDE SEQUENCE [LARGE SCALE GENOMIC DNA]</scope>
    <source>
        <strain evidence="3">ATCC 49802 / DSM 20745 / S 6022</strain>
    </source>
</reference>
<evidence type="ECO:0000256" key="1">
    <source>
        <dbReference type="SAM" id="Phobius"/>
    </source>
</evidence>
<organism evidence="2 3">
    <name type="scientific">Sphaerobacter thermophilus (strain ATCC 49802 / DSM 20745 / KCCM 41009 / NCIMB 13125 / S 6022)</name>
    <dbReference type="NCBI Taxonomy" id="479434"/>
    <lineage>
        <taxon>Bacteria</taxon>
        <taxon>Pseudomonadati</taxon>
        <taxon>Thermomicrobiota</taxon>
        <taxon>Thermomicrobia</taxon>
        <taxon>Sphaerobacterales</taxon>
        <taxon>Sphaerobacterineae</taxon>
        <taxon>Sphaerobacteraceae</taxon>
        <taxon>Sphaerobacter</taxon>
    </lineage>
</organism>
<dbReference type="KEGG" id="sti:Sthe_0077"/>
<dbReference type="Proteomes" id="UP000002027">
    <property type="component" value="Chromosome 1"/>
</dbReference>
<dbReference type="EMBL" id="CP001823">
    <property type="protein sequence ID" value="ACZ37516.1"/>
    <property type="molecule type" value="Genomic_DNA"/>
</dbReference>
<keyword evidence="1" id="KW-0812">Transmembrane</keyword>
<dbReference type="HOGENOM" id="CLU_149376_1_1_0"/>
<dbReference type="InParanoid" id="D1C5K0"/>
<proteinExistence type="predicted"/>
<dbReference type="eggNOG" id="ENOG50334K8">
    <property type="taxonomic scope" value="Bacteria"/>
</dbReference>
<protein>
    <recommendedName>
        <fullName evidence="4">DUF2568 domain-containing protein</fullName>
    </recommendedName>
</protein>
<keyword evidence="3" id="KW-1185">Reference proteome</keyword>
<gene>
    <name evidence="2" type="ordered locus">Sthe_0077</name>
</gene>
<keyword evidence="1" id="KW-1133">Transmembrane helix</keyword>
<dbReference type="AlphaFoldDB" id="D1C5K0"/>